<evidence type="ECO:0000313" key="2">
    <source>
        <dbReference type="Proteomes" id="UP001314681"/>
    </source>
</evidence>
<evidence type="ECO:0000313" key="1">
    <source>
        <dbReference type="EMBL" id="MBU9724406.1"/>
    </source>
</evidence>
<comment type="caution">
    <text evidence="1">The sequence shown here is derived from an EMBL/GenBank/DDBJ whole genome shotgun (WGS) entry which is preliminary data.</text>
</comment>
<keyword evidence="2" id="KW-1185">Reference proteome</keyword>
<proteinExistence type="predicted"/>
<organism evidence="1 2">
    <name type="scientific">Diplocloster modestus</name>
    <dbReference type="NCBI Taxonomy" id="2850322"/>
    <lineage>
        <taxon>Bacteria</taxon>
        <taxon>Bacillati</taxon>
        <taxon>Bacillota</taxon>
        <taxon>Clostridia</taxon>
        <taxon>Lachnospirales</taxon>
        <taxon>Lachnospiraceae</taxon>
        <taxon>Diplocloster</taxon>
    </lineage>
</organism>
<name>A0ABS6K0N3_9FIRM</name>
<sequence length="53" mass="6572">MSEYQKLWYDLKKQLIYRYEAMEEEDLIAKTELLDTIFKMDKMEAFSLQEEEL</sequence>
<dbReference type="EMBL" id="JAHQCX010000001">
    <property type="protein sequence ID" value="MBU9724406.1"/>
    <property type="molecule type" value="Genomic_DNA"/>
</dbReference>
<gene>
    <name evidence="1" type="ORF">KTH90_00110</name>
</gene>
<dbReference type="RefSeq" id="WP_238725995.1">
    <property type="nucleotide sequence ID" value="NZ_JAHQCX010000001.1"/>
</dbReference>
<dbReference type="Proteomes" id="UP001314681">
    <property type="component" value="Unassembled WGS sequence"/>
</dbReference>
<reference evidence="1 2" key="1">
    <citation type="submission" date="2021-06" db="EMBL/GenBank/DDBJ databases">
        <title>Description of novel taxa of the family Lachnospiraceae.</title>
        <authorList>
            <person name="Chaplin A.V."/>
            <person name="Sokolova S.R."/>
            <person name="Pikina A.P."/>
            <person name="Korzhanova M."/>
            <person name="Belova V."/>
            <person name="Korostin D."/>
            <person name="Efimov B.A."/>
        </authorList>
    </citation>
    <scope>NUCLEOTIDE SEQUENCE [LARGE SCALE GENOMIC DNA]</scope>
    <source>
        <strain evidence="1 2">ASD4241</strain>
    </source>
</reference>
<accession>A0ABS6K0N3</accession>
<protein>
    <submittedName>
        <fullName evidence="1">Uncharacterized protein</fullName>
    </submittedName>
</protein>